<gene>
    <name evidence="23" type="ORF">L798_11645</name>
</gene>
<comment type="similarity">
    <text evidence="1 22">Belongs to the short-chain dehydrogenases/reductases (SDR) family.</text>
</comment>
<evidence type="ECO:0000256" key="21">
    <source>
        <dbReference type="ARBA" id="ARBA00049188"/>
    </source>
</evidence>
<comment type="catalytic activity">
    <reaction evidence="18">
        <text>prostaglandin E2 + NAD(+) = 15-oxoprostaglandin E2 + NADH + H(+)</text>
        <dbReference type="Rhea" id="RHEA:11876"/>
        <dbReference type="ChEBI" id="CHEBI:15378"/>
        <dbReference type="ChEBI" id="CHEBI:57400"/>
        <dbReference type="ChEBI" id="CHEBI:57540"/>
        <dbReference type="ChEBI" id="CHEBI:57945"/>
        <dbReference type="ChEBI" id="CHEBI:606564"/>
        <dbReference type="EC" id="1.1.1.141"/>
    </reaction>
    <physiologicalReaction direction="left-to-right" evidence="18">
        <dbReference type="Rhea" id="RHEA:11877"/>
    </physiologicalReaction>
</comment>
<dbReference type="GO" id="GO:0016404">
    <property type="term" value="F:15-hydroxyprostaglandin dehydrogenase (NAD+) activity"/>
    <property type="evidence" value="ECO:0007669"/>
    <property type="project" value="UniProtKB-EC"/>
</dbReference>
<dbReference type="PANTHER" id="PTHR44229">
    <property type="entry name" value="15-HYDROXYPROSTAGLANDIN DEHYDROGENASE [NAD(+)]"/>
    <property type="match status" value="1"/>
</dbReference>
<dbReference type="OMA" id="SCKYHEF"/>
<dbReference type="EMBL" id="KK852879">
    <property type="protein sequence ID" value="KDR14474.1"/>
    <property type="molecule type" value="Genomic_DNA"/>
</dbReference>
<evidence type="ECO:0000313" key="23">
    <source>
        <dbReference type="EMBL" id="KDR14474.1"/>
    </source>
</evidence>
<evidence type="ECO:0000256" key="18">
    <source>
        <dbReference type="ARBA" id="ARBA00048739"/>
    </source>
</evidence>
<dbReference type="PROSITE" id="PS00061">
    <property type="entry name" value="ADH_SHORT"/>
    <property type="match status" value="1"/>
</dbReference>
<dbReference type="InterPro" id="IPR002347">
    <property type="entry name" value="SDR_fam"/>
</dbReference>
<evidence type="ECO:0000256" key="1">
    <source>
        <dbReference type="ARBA" id="ARBA00006484"/>
    </source>
</evidence>
<evidence type="ECO:0000256" key="20">
    <source>
        <dbReference type="ARBA" id="ARBA00049151"/>
    </source>
</evidence>
<evidence type="ECO:0000256" key="19">
    <source>
        <dbReference type="ARBA" id="ARBA00048921"/>
    </source>
</evidence>
<proteinExistence type="inferred from homology"/>
<evidence type="ECO:0000256" key="15">
    <source>
        <dbReference type="ARBA" id="ARBA00048393"/>
    </source>
</evidence>
<evidence type="ECO:0000256" key="22">
    <source>
        <dbReference type="RuleBase" id="RU000363"/>
    </source>
</evidence>
<comment type="catalytic activity">
    <reaction evidence="20">
        <text>(15S)-hydroxy-(5Z,8Z,11Z,13E)-eicosatetraenoate + NAD(+) = 15-oxo-(5Z,8Z,11Z,13E)-eicosatetraenoate + NADH + H(+)</text>
        <dbReference type="Rhea" id="RHEA:23260"/>
        <dbReference type="ChEBI" id="CHEBI:15378"/>
        <dbReference type="ChEBI" id="CHEBI:57409"/>
        <dbReference type="ChEBI" id="CHEBI:57410"/>
        <dbReference type="ChEBI" id="CHEBI:57540"/>
        <dbReference type="ChEBI" id="CHEBI:57945"/>
        <dbReference type="EC" id="1.1.1.232"/>
    </reaction>
    <physiologicalReaction direction="left-to-right" evidence="20">
        <dbReference type="Rhea" id="RHEA:23261"/>
    </physiologicalReaction>
</comment>
<evidence type="ECO:0000256" key="16">
    <source>
        <dbReference type="ARBA" id="ARBA00048535"/>
    </source>
</evidence>
<comment type="catalytic activity">
    <reaction evidence="9">
        <text>prostaglandin E1 + NAD(+) = 15-oxoprostaglandin E1 + NADH + H(+)</text>
        <dbReference type="Rhea" id="RHEA:16477"/>
        <dbReference type="ChEBI" id="CHEBI:15378"/>
        <dbReference type="ChEBI" id="CHEBI:57397"/>
        <dbReference type="ChEBI" id="CHEBI:57401"/>
        <dbReference type="ChEBI" id="CHEBI:57540"/>
        <dbReference type="ChEBI" id="CHEBI:57945"/>
    </reaction>
    <physiologicalReaction direction="left-to-right" evidence="9">
        <dbReference type="Rhea" id="RHEA:16478"/>
    </physiologicalReaction>
</comment>
<evidence type="ECO:0000256" key="2">
    <source>
        <dbReference type="ARBA" id="ARBA00023002"/>
    </source>
</evidence>
<dbReference type="FunCoup" id="A0A067QWG1">
    <property type="interactions" value="84"/>
</dbReference>
<dbReference type="EC" id="1.1.1.232" evidence="4"/>
<dbReference type="SUPFAM" id="SSF51735">
    <property type="entry name" value="NAD(P)-binding Rossmann-fold domains"/>
    <property type="match status" value="1"/>
</dbReference>
<dbReference type="STRING" id="136037.A0A067QWG1"/>
<evidence type="ECO:0000256" key="17">
    <source>
        <dbReference type="ARBA" id="ARBA00048611"/>
    </source>
</evidence>
<protein>
    <recommendedName>
        <fullName evidence="5">15-hydroxyprostaglandin dehydrogenase [NAD(+)]</fullName>
        <ecNumber evidence="3">1.1.1.141</ecNumber>
        <ecNumber evidence="4">1.1.1.232</ecNumber>
    </recommendedName>
    <alternativeName>
        <fullName evidence="7">Eicosanoid/docosanoid dehydrogenase [NAD(+)]</fullName>
    </alternativeName>
    <alternativeName>
        <fullName evidence="6">Prostaglandin dehydrogenase 1</fullName>
    </alternativeName>
</protein>
<dbReference type="PRINTS" id="PR00080">
    <property type="entry name" value="SDRFAMILY"/>
</dbReference>
<dbReference type="InParanoid" id="A0A067QWG1"/>
<evidence type="ECO:0000256" key="3">
    <source>
        <dbReference type="ARBA" id="ARBA00038968"/>
    </source>
</evidence>
<evidence type="ECO:0000256" key="8">
    <source>
        <dbReference type="ARBA" id="ARBA00045705"/>
    </source>
</evidence>
<dbReference type="FunFam" id="3.40.50.720:FF:000149">
    <property type="entry name" value="15-hydroxyprostaglandin dehydrogenase [NAD(+)]"/>
    <property type="match status" value="1"/>
</dbReference>
<evidence type="ECO:0000256" key="10">
    <source>
        <dbReference type="ARBA" id="ARBA00047672"/>
    </source>
</evidence>
<dbReference type="GO" id="GO:0047034">
    <property type="term" value="F:15-hydroxyicosatetraenoate dehydrogenase activity"/>
    <property type="evidence" value="ECO:0007669"/>
    <property type="project" value="UniProtKB-EC"/>
</dbReference>
<evidence type="ECO:0000256" key="14">
    <source>
        <dbReference type="ARBA" id="ARBA00048170"/>
    </source>
</evidence>
<dbReference type="PANTHER" id="PTHR44229:SF4">
    <property type="entry name" value="15-HYDROXYPROSTAGLANDIN DEHYDROGENASE [NAD(+)]"/>
    <property type="match status" value="1"/>
</dbReference>
<dbReference type="GO" id="GO:0005737">
    <property type="term" value="C:cytoplasm"/>
    <property type="evidence" value="ECO:0007669"/>
    <property type="project" value="TreeGrafter"/>
</dbReference>
<dbReference type="AlphaFoldDB" id="A0A067QWG1"/>
<comment type="catalytic activity">
    <reaction evidence="10">
        <text>resolvin D1 + NAD(+) = 8-oxoresolvin D1 + NADH + H(+)</text>
        <dbReference type="Rhea" id="RHEA:50124"/>
        <dbReference type="ChEBI" id="CHEBI:15378"/>
        <dbReference type="ChEBI" id="CHEBI:57540"/>
        <dbReference type="ChEBI" id="CHEBI:57945"/>
        <dbReference type="ChEBI" id="CHEBI:132079"/>
        <dbReference type="ChEBI" id="CHEBI:132080"/>
    </reaction>
    <physiologicalReaction direction="left-to-right" evidence="10">
        <dbReference type="Rhea" id="RHEA:50125"/>
    </physiologicalReaction>
</comment>
<dbReference type="eggNOG" id="KOG4169">
    <property type="taxonomic scope" value="Eukaryota"/>
</dbReference>
<comment type="catalytic activity">
    <reaction evidence="19">
        <text>resolvin D2 + NAD(+) = 16-oxoresolvin D2 + NADH + H(+)</text>
        <dbReference type="Rhea" id="RHEA:53588"/>
        <dbReference type="ChEBI" id="CHEBI:15378"/>
        <dbReference type="ChEBI" id="CHEBI:57540"/>
        <dbReference type="ChEBI" id="CHEBI:57945"/>
        <dbReference type="ChEBI" id="CHEBI:133367"/>
        <dbReference type="ChEBI" id="CHEBI:137498"/>
    </reaction>
    <physiologicalReaction direction="left-to-right" evidence="19">
        <dbReference type="Rhea" id="RHEA:53589"/>
    </physiologicalReaction>
</comment>
<comment type="catalytic activity">
    <reaction evidence="17">
        <text>prostaglandin A1 + NAD(+) = 15-oxo-prostaglandin A1 + NADH + H(+)</text>
        <dbReference type="Rhea" id="RHEA:41263"/>
        <dbReference type="ChEBI" id="CHEBI:15378"/>
        <dbReference type="ChEBI" id="CHEBI:57398"/>
        <dbReference type="ChEBI" id="CHEBI:57540"/>
        <dbReference type="ChEBI" id="CHEBI:57945"/>
        <dbReference type="ChEBI" id="CHEBI:85072"/>
    </reaction>
    <physiologicalReaction direction="left-to-right" evidence="17">
        <dbReference type="Rhea" id="RHEA:41264"/>
    </physiologicalReaction>
</comment>
<dbReference type="OrthoDB" id="417891at2759"/>
<dbReference type="Proteomes" id="UP000027135">
    <property type="component" value="Unassembled WGS sequence"/>
</dbReference>
<comment type="catalytic activity">
    <reaction evidence="16">
        <text>lipoxin A4 + NAD(+) = 15-oxo-(5S,6R)-dihydroxy-(7E,9E,11Z,13E)-eicosatetraenoate + NADH + H(+)</text>
        <dbReference type="Rhea" id="RHEA:41572"/>
        <dbReference type="ChEBI" id="CHEBI:15378"/>
        <dbReference type="ChEBI" id="CHEBI:57540"/>
        <dbReference type="ChEBI" id="CHEBI:57945"/>
        <dbReference type="ChEBI" id="CHEBI:67026"/>
        <dbReference type="ChEBI" id="CHEBI:78311"/>
    </reaction>
    <physiologicalReaction direction="left-to-right" evidence="16">
        <dbReference type="Rhea" id="RHEA:41573"/>
    </physiologicalReaction>
</comment>
<name>A0A067QWG1_ZOONE</name>
<comment type="catalytic activity">
    <reaction evidence="21">
        <text>resolvin E1 + NAD(+) = 18-oxo-resolvin E1 + NADH + H(+)</text>
        <dbReference type="Rhea" id="RHEA:49244"/>
        <dbReference type="ChEBI" id="CHEBI:15378"/>
        <dbReference type="ChEBI" id="CHEBI:57540"/>
        <dbReference type="ChEBI" id="CHEBI:57945"/>
        <dbReference type="ChEBI" id="CHEBI:91000"/>
        <dbReference type="ChEBI" id="CHEBI:91001"/>
    </reaction>
    <physiologicalReaction direction="left-to-right" evidence="21">
        <dbReference type="Rhea" id="RHEA:49245"/>
    </physiologicalReaction>
</comment>
<comment type="catalytic activity">
    <reaction evidence="13">
        <text>(11R)-hydroxy-(5Z,8Z,12E,14Z)-eicosatetraenoate + NAD(+) = 11-oxo-(5Z,8Z,12E,14Z)-eicosatetraenoate + NADH + H(+)</text>
        <dbReference type="Rhea" id="RHEA:48640"/>
        <dbReference type="ChEBI" id="CHEBI:15378"/>
        <dbReference type="ChEBI" id="CHEBI:57540"/>
        <dbReference type="ChEBI" id="CHEBI:57945"/>
        <dbReference type="ChEBI" id="CHEBI:78836"/>
        <dbReference type="ChEBI" id="CHEBI:90697"/>
    </reaction>
    <physiologicalReaction direction="left-to-right" evidence="13">
        <dbReference type="Rhea" id="RHEA:48641"/>
    </physiologicalReaction>
</comment>
<evidence type="ECO:0000256" key="12">
    <source>
        <dbReference type="ARBA" id="ARBA00048140"/>
    </source>
</evidence>
<reference evidence="23 24" key="1">
    <citation type="journal article" date="2014" name="Nat. Commun.">
        <title>Molecular traces of alternative social organization in a termite genome.</title>
        <authorList>
            <person name="Terrapon N."/>
            <person name="Li C."/>
            <person name="Robertson H.M."/>
            <person name="Ji L."/>
            <person name="Meng X."/>
            <person name="Booth W."/>
            <person name="Chen Z."/>
            <person name="Childers C.P."/>
            <person name="Glastad K.M."/>
            <person name="Gokhale K."/>
            <person name="Gowin J."/>
            <person name="Gronenberg W."/>
            <person name="Hermansen R.A."/>
            <person name="Hu H."/>
            <person name="Hunt B.G."/>
            <person name="Huylmans A.K."/>
            <person name="Khalil S.M."/>
            <person name="Mitchell R.D."/>
            <person name="Munoz-Torres M.C."/>
            <person name="Mustard J.A."/>
            <person name="Pan H."/>
            <person name="Reese J.T."/>
            <person name="Scharf M.E."/>
            <person name="Sun F."/>
            <person name="Vogel H."/>
            <person name="Xiao J."/>
            <person name="Yang W."/>
            <person name="Yang Z."/>
            <person name="Yang Z."/>
            <person name="Zhou J."/>
            <person name="Zhu J."/>
            <person name="Brent C.S."/>
            <person name="Elsik C.G."/>
            <person name="Goodisman M.A."/>
            <person name="Liberles D.A."/>
            <person name="Roe R.M."/>
            <person name="Vargo E.L."/>
            <person name="Vilcinskas A."/>
            <person name="Wang J."/>
            <person name="Bornberg-Bauer E."/>
            <person name="Korb J."/>
            <person name="Zhang G."/>
            <person name="Liebig J."/>
        </authorList>
    </citation>
    <scope>NUCLEOTIDE SEQUENCE [LARGE SCALE GENOMIC DNA]</scope>
    <source>
        <tissue evidence="23">Whole organism</tissue>
    </source>
</reference>
<comment type="catalytic activity">
    <reaction evidence="14">
        <text>resolvin D1 + NAD(+) = 17-oxoresolvin D1 + NADH + H(+)</text>
        <dbReference type="Rhea" id="RHEA:50128"/>
        <dbReference type="ChEBI" id="CHEBI:15378"/>
        <dbReference type="ChEBI" id="CHEBI:57540"/>
        <dbReference type="ChEBI" id="CHEBI:57945"/>
        <dbReference type="ChEBI" id="CHEBI:132079"/>
        <dbReference type="ChEBI" id="CHEBI:132081"/>
    </reaction>
    <physiologicalReaction direction="left-to-right" evidence="14">
        <dbReference type="Rhea" id="RHEA:50129"/>
    </physiologicalReaction>
</comment>
<dbReference type="CDD" id="cd05323">
    <property type="entry name" value="ADH_SDR_c_like"/>
    <property type="match status" value="1"/>
</dbReference>
<evidence type="ECO:0000256" key="4">
    <source>
        <dbReference type="ARBA" id="ARBA00039060"/>
    </source>
</evidence>
<sequence>MDLKGKIVLVTGGAAGIGRAYCEELLKHGAKVSVCDINTEAGEQLVQQLSAKYGKDKVIFCQCDVTDYPQYEESFQTTVSVFGSLDIVINNAGIMNDRFWELEVDINLNGIIRGTLLALRFMGKDRGGHGGTVINTGSNVSLHPYVSIPIYTATKHAIVGFTRAYGDSYHVNMTGVRVIALCPAATETGFIQDVKKQLLSSEYEKAWQRDTANSIPQKPDHVARALIHILQKAASGSVWLVENSQPPQEINFQSQ</sequence>
<keyword evidence="2" id="KW-0560">Oxidoreductase</keyword>
<keyword evidence="24" id="KW-1185">Reference proteome</keyword>
<comment type="catalytic activity">
    <reaction evidence="12">
        <text>15-oxo-(5S,6R)-dihydroxy-(7E,9E,11Z)-eicosatrienoate + NADH + H(+) = (5S,6R,15S)-trihydroxy-(7E,9E,11Z)-eicosatrienoate + NAD(+)</text>
        <dbReference type="Rhea" id="RHEA:41596"/>
        <dbReference type="ChEBI" id="CHEBI:15378"/>
        <dbReference type="ChEBI" id="CHEBI:57540"/>
        <dbReference type="ChEBI" id="CHEBI:57945"/>
        <dbReference type="ChEBI" id="CHEBI:78325"/>
        <dbReference type="ChEBI" id="CHEBI:78329"/>
    </reaction>
    <physiologicalReaction direction="left-to-right" evidence="12">
        <dbReference type="Rhea" id="RHEA:41597"/>
    </physiologicalReaction>
</comment>
<comment type="catalytic activity">
    <reaction evidence="15">
        <text>resolvin D2 + NAD(+) = 7-oxoresolvin D2 + NADH + H(+)</text>
        <dbReference type="Rhea" id="RHEA:53584"/>
        <dbReference type="ChEBI" id="CHEBI:15378"/>
        <dbReference type="ChEBI" id="CHEBI:57540"/>
        <dbReference type="ChEBI" id="CHEBI:57945"/>
        <dbReference type="ChEBI" id="CHEBI:133367"/>
        <dbReference type="ChEBI" id="CHEBI:137497"/>
    </reaction>
    <physiologicalReaction direction="left-to-right" evidence="15">
        <dbReference type="Rhea" id="RHEA:53585"/>
    </physiologicalReaction>
</comment>
<dbReference type="EC" id="1.1.1.141" evidence="3"/>
<dbReference type="Pfam" id="PF00106">
    <property type="entry name" value="adh_short"/>
    <property type="match status" value="1"/>
</dbReference>
<organism evidence="23 24">
    <name type="scientific">Zootermopsis nevadensis</name>
    <name type="common">Dampwood termite</name>
    <dbReference type="NCBI Taxonomy" id="136037"/>
    <lineage>
        <taxon>Eukaryota</taxon>
        <taxon>Metazoa</taxon>
        <taxon>Ecdysozoa</taxon>
        <taxon>Arthropoda</taxon>
        <taxon>Hexapoda</taxon>
        <taxon>Insecta</taxon>
        <taxon>Pterygota</taxon>
        <taxon>Neoptera</taxon>
        <taxon>Polyneoptera</taxon>
        <taxon>Dictyoptera</taxon>
        <taxon>Blattodea</taxon>
        <taxon>Blattoidea</taxon>
        <taxon>Termitoidae</taxon>
        <taxon>Termopsidae</taxon>
        <taxon>Zootermopsis</taxon>
    </lineage>
</organism>
<dbReference type="InterPro" id="IPR036291">
    <property type="entry name" value="NAD(P)-bd_dom_sf"/>
</dbReference>
<dbReference type="PRINTS" id="PR00081">
    <property type="entry name" value="GDHRDH"/>
</dbReference>
<comment type="function">
    <text evidence="8">Catalyzes the NAD-dependent dehydrogenation (oxidation) of a broad array of hydroxylated polyunsaturated fatty acids (mainly eicosanoids and docosanoids, including prostaglandins, lipoxins and resolvins), yielding their corresponding keto (oxo) metabolites. Decreases the levels of the pro-proliferative prostaglandins such as prostaglandin E2 (whose activity is increased in cancer because of an increase in the expression of cyclooxygenase 2) and generates oxo-fatty acid products that can profoundly influence cell function by abrogating pro-inflammatory cytokine expression. Converts resolvins E1, D1 and D2 to their oxo products, which represents a mode of resolvin inactivation. Resolvin E1 plays important roles during the resolution phase of acute inflammation, while resolvins D1 and D2 have a unique role in obesity-induced adipose inflammation.</text>
</comment>
<accession>A0A067QWG1</accession>
<evidence type="ECO:0000256" key="11">
    <source>
        <dbReference type="ARBA" id="ARBA00048008"/>
    </source>
</evidence>
<evidence type="ECO:0000256" key="6">
    <source>
        <dbReference type="ARBA" id="ARBA00041812"/>
    </source>
</evidence>
<comment type="catalytic activity">
    <reaction evidence="11">
        <text>14-hydroxy-(4Z,7Z,10Z,12E,16Z,19Z)-docosahexaenoate + NAD(+) = 14-oxo-(4Z,7Z,10Z,12E,16Z,19Z)-docosahexaenoate + NADH + H(+)</text>
        <dbReference type="Rhea" id="RHEA:48952"/>
        <dbReference type="ChEBI" id="CHEBI:15378"/>
        <dbReference type="ChEBI" id="CHEBI:57540"/>
        <dbReference type="ChEBI" id="CHEBI:57945"/>
        <dbReference type="ChEBI" id="CHEBI:90866"/>
        <dbReference type="ChEBI" id="CHEBI:90867"/>
    </reaction>
    <physiologicalReaction direction="left-to-right" evidence="11">
        <dbReference type="Rhea" id="RHEA:48953"/>
    </physiologicalReaction>
</comment>
<dbReference type="InterPro" id="IPR020904">
    <property type="entry name" value="Sc_DH/Rdtase_CS"/>
</dbReference>
<evidence type="ECO:0000313" key="24">
    <source>
        <dbReference type="Proteomes" id="UP000027135"/>
    </source>
</evidence>
<dbReference type="Gene3D" id="3.40.50.720">
    <property type="entry name" value="NAD(P)-binding Rossmann-like Domain"/>
    <property type="match status" value="1"/>
</dbReference>
<evidence type="ECO:0000256" key="5">
    <source>
        <dbReference type="ARBA" id="ARBA00040276"/>
    </source>
</evidence>
<evidence type="ECO:0000256" key="7">
    <source>
        <dbReference type="ARBA" id="ARBA00042026"/>
    </source>
</evidence>
<evidence type="ECO:0000256" key="13">
    <source>
        <dbReference type="ARBA" id="ARBA00048144"/>
    </source>
</evidence>
<evidence type="ECO:0000256" key="9">
    <source>
        <dbReference type="ARBA" id="ARBA00047325"/>
    </source>
</evidence>